<name>A0A2W0H2C5_9BACI</name>
<dbReference type="EMBL" id="PDOF01000003">
    <property type="protein sequence ID" value="PYZ95934.1"/>
    <property type="molecule type" value="Genomic_DNA"/>
</dbReference>
<gene>
    <name evidence="1" type="ORF">CR205_16285</name>
</gene>
<dbReference type="Pfam" id="PF13783">
    <property type="entry name" value="DUF4177"/>
    <property type="match status" value="1"/>
</dbReference>
<organism evidence="1 2">
    <name type="scientific">Alteribacter lacisalsi</name>
    <dbReference type="NCBI Taxonomy" id="2045244"/>
    <lineage>
        <taxon>Bacteria</taxon>
        <taxon>Bacillati</taxon>
        <taxon>Bacillota</taxon>
        <taxon>Bacilli</taxon>
        <taxon>Bacillales</taxon>
        <taxon>Bacillaceae</taxon>
        <taxon>Alteribacter</taxon>
    </lineage>
</organism>
<accession>A0A2W0H2C5</accession>
<comment type="caution">
    <text evidence="1">The sequence shown here is derived from an EMBL/GenBank/DDBJ whole genome shotgun (WGS) entry which is preliminary data.</text>
</comment>
<evidence type="ECO:0000313" key="1">
    <source>
        <dbReference type="EMBL" id="PYZ95934.1"/>
    </source>
</evidence>
<keyword evidence="2" id="KW-1185">Reference proteome</keyword>
<dbReference type="OrthoDB" id="2991419at2"/>
<proteinExistence type="predicted"/>
<evidence type="ECO:0008006" key="3">
    <source>
        <dbReference type="Google" id="ProtNLM"/>
    </source>
</evidence>
<protein>
    <recommendedName>
        <fullName evidence="3">DUF4177 domain-containing protein</fullName>
    </recommendedName>
</protein>
<dbReference type="AlphaFoldDB" id="A0A2W0H2C5"/>
<dbReference type="RefSeq" id="WP_110521211.1">
    <property type="nucleotide sequence ID" value="NZ_PDOF01000003.1"/>
</dbReference>
<dbReference type="Proteomes" id="UP000248066">
    <property type="component" value="Unassembled WGS sequence"/>
</dbReference>
<evidence type="ECO:0000313" key="2">
    <source>
        <dbReference type="Proteomes" id="UP000248066"/>
    </source>
</evidence>
<sequence length="59" mass="6886">MKLYKTVKVDELVFDTRRLEFEALLNKEAKEGWELHSLVPQVHNGSVDKNVAIFVKEQD</sequence>
<reference evidence="1 2" key="1">
    <citation type="submission" date="2017-10" db="EMBL/GenBank/DDBJ databases">
        <title>Bacillus sp. nov., a halophilic bacterium isolated from a Yangshapao Lake.</title>
        <authorList>
            <person name="Wang H."/>
        </authorList>
    </citation>
    <scope>NUCLEOTIDE SEQUENCE [LARGE SCALE GENOMIC DNA]</scope>
    <source>
        <strain evidence="1 2">YSP-3</strain>
    </source>
</reference>
<dbReference type="InterPro" id="IPR025234">
    <property type="entry name" value="YjzH-like"/>
</dbReference>